<evidence type="ECO:0000256" key="2">
    <source>
        <dbReference type="SAM" id="Phobius"/>
    </source>
</evidence>
<evidence type="ECO:0000313" key="3">
    <source>
        <dbReference type="EMBL" id="KAJ7780676.1"/>
    </source>
</evidence>
<feature type="transmembrane region" description="Helical" evidence="2">
    <location>
        <begin position="162"/>
        <end position="180"/>
    </location>
</feature>
<evidence type="ECO:0000256" key="1">
    <source>
        <dbReference type="SAM" id="MobiDB-lite"/>
    </source>
</evidence>
<accession>A0AAD7KAS3</accession>
<name>A0AAD7KAS3_9AGAR</name>
<gene>
    <name evidence="3" type="ORF">DFH07DRAFT_765194</name>
</gene>
<dbReference type="Pfam" id="PF18758">
    <property type="entry name" value="KDZ"/>
    <property type="match status" value="1"/>
</dbReference>
<feature type="compositionally biased region" description="Gly residues" evidence="1">
    <location>
        <begin position="718"/>
        <end position="728"/>
    </location>
</feature>
<feature type="compositionally biased region" description="Acidic residues" evidence="1">
    <location>
        <begin position="731"/>
        <end position="758"/>
    </location>
</feature>
<comment type="caution">
    <text evidence="3">The sequence shown here is derived from an EMBL/GenBank/DDBJ whole genome shotgun (WGS) entry which is preliminary data.</text>
</comment>
<dbReference type="EMBL" id="JARJLG010000005">
    <property type="protein sequence ID" value="KAJ7780676.1"/>
    <property type="molecule type" value="Genomic_DNA"/>
</dbReference>
<keyword evidence="2" id="KW-0472">Membrane</keyword>
<feature type="region of interest" description="Disordered" evidence="1">
    <location>
        <begin position="713"/>
        <end position="758"/>
    </location>
</feature>
<organism evidence="3 4">
    <name type="scientific">Mycena maculata</name>
    <dbReference type="NCBI Taxonomy" id="230809"/>
    <lineage>
        <taxon>Eukaryota</taxon>
        <taxon>Fungi</taxon>
        <taxon>Dikarya</taxon>
        <taxon>Basidiomycota</taxon>
        <taxon>Agaricomycotina</taxon>
        <taxon>Agaricomycetes</taxon>
        <taxon>Agaricomycetidae</taxon>
        <taxon>Agaricales</taxon>
        <taxon>Marasmiineae</taxon>
        <taxon>Mycenaceae</taxon>
        <taxon>Mycena</taxon>
    </lineage>
</organism>
<keyword evidence="2" id="KW-1133">Transmembrane helix</keyword>
<dbReference type="AlphaFoldDB" id="A0AAD7KAS3"/>
<keyword evidence="2" id="KW-0812">Transmembrane</keyword>
<protein>
    <submittedName>
        <fullName evidence="3">Uncharacterized protein</fullName>
    </submittedName>
</protein>
<sequence length="758" mass="86204">MAVIRLFRLMNCQGKLTAHSFMKSLELLTNNDGLTPPPSRCRAFREIVCQLRMTRMMERAGRGHADSGIGGTSQEAKDPIVDDGLGHFVNNRLYTDYLRNHVSDEEISSCSGFQAMFLANTKRVKGLRATGVGGVTCVRHNMWRPNGIGDLQLGERFCNMQFILLSSVLNMIILYLILSYDIACQFSKKFWERMPGLPPEFQLKTKQENVWWKVPNFHLKPHKPWCHSPFSFHYMWGAGRTHGETVEQNWEFTNGAAASTKMMVQGARHAALEDLFGYHNWRCTVSNRGILERRMAENLVEGGEHREAFDAFDSALSSAVPELKSKWKNWVHKWESKQHTNGKLSPFELSEQVYSMKDIRLRMAKEETTRDGEGEAIVKEDTPSSFVLTGPRADSRVNRRILEVDVKAVADLTPLQTADFGKRRAGIMNTIDMEGERPAEEIRLFLPTAITDASKRRKACATGLSAIEEELRKAEALEALEELRQGLRCHILTNCYRVRNATGQWALTRGQGILRQIGVRIHKAKLRYRYAQNVLMQLRGNGAWETRLRVLEDGDIRALNERVLTEEEEAEKEKLVDLGAFIEGGVAGVGSVAAGETHRKLSWIWYTAKAADPSESELTDTLRVEWCKAYTRTRRWREDVVLVEEEMRRTIEFGFWMAATWEVRASARSWGVDRPQREGLVAYAKEHMAREEETSTQLQRKWAGIRAKGRAYLAGEPLGEGDGDGGVGEGHDDDDDDDADEKEPEEEEEDGEEEEEEE</sequence>
<evidence type="ECO:0000313" key="4">
    <source>
        <dbReference type="Proteomes" id="UP001215280"/>
    </source>
</evidence>
<proteinExistence type="predicted"/>
<dbReference type="InterPro" id="IPR040521">
    <property type="entry name" value="KDZ"/>
</dbReference>
<keyword evidence="4" id="KW-1185">Reference proteome</keyword>
<reference evidence="3" key="1">
    <citation type="submission" date="2023-03" db="EMBL/GenBank/DDBJ databases">
        <title>Massive genome expansion in bonnet fungi (Mycena s.s.) driven by repeated elements and novel gene families across ecological guilds.</title>
        <authorList>
            <consortium name="Lawrence Berkeley National Laboratory"/>
            <person name="Harder C.B."/>
            <person name="Miyauchi S."/>
            <person name="Viragh M."/>
            <person name="Kuo A."/>
            <person name="Thoen E."/>
            <person name="Andreopoulos B."/>
            <person name="Lu D."/>
            <person name="Skrede I."/>
            <person name="Drula E."/>
            <person name="Henrissat B."/>
            <person name="Morin E."/>
            <person name="Kohler A."/>
            <person name="Barry K."/>
            <person name="LaButti K."/>
            <person name="Morin E."/>
            <person name="Salamov A."/>
            <person name="Lipzen A."/>
            <person name="Mereny Z."/>
            <person name="Hegedus B."/>
            <person name="Baldrian P."/>
            <person name="Stursova M."/>
            <person name="Weitz H."/>
            <person name="Taylor A."/>
            <person name="Grigoriev I.V."/>
            <person name="Nagy L.G."/>
            <person name="Martin F."/>
            <person name="Kauserud H."/>
        </authorList>
    </citation>
    <scope>NUCLEOTIDE SEQUENCE</scope>
    <source>
        <strain evidence="3">CBHHK188m</strain>
    </source>
</reference>
<dbReference type="Proteomes" id="UP001215280">
    <property type="component" value="Unassembled WGS sequence"/>
</dbReference>